<name>A0A177VD37_9BASI</name>
<dbReference type="InterPro" id="IPR032675">
    <property type="entry name" value="LRR_dom_sf"/>
</dbReference>
<dbReference type="EMBL" id="LWDD02001031">
    <property type="protein sequence ID" value="KAE8253335.1"/>
    <property type="molecule type" value="Genomic_DNA"/>
</dbReference>
<comment type="caution">
    <text evidence="1">The sequence shown here is derived from an EMBL/GenBank/DDBJ whole genome shotgun (WGS) entry which is preliminary data.</text>
</comment>
<sequence length="523" mass="59324">MLTTTISNAYLVIPTLNALQRLQLSLRTAEAQESQVVRDVRIKSWSNSTRFRWPKGPKHPTATHPDPSAVARFFATPELVLIVLDHLLADRIDLLVVASVCKRLRTPALQAWVRNLDFHHDSFEEKLELLQANTHLLAHIRYLRIFNCVEWFDFKNPNRKRPPSFWDQIKALLSLLAAHMPSHAEGPLLDIVIDVDDGDALYQALRPHPKLGRRIAALRLFDLCRFSAARISKSVDRYSTSGWTSLALLLKDALPRTSSAENLRVVEYKCYSVSQEVEFRRAAKRIFWSTLTDQCKSLHELGLLISFGDDAHQLLLQGNFPSLKTFELREIMEDETLLNVEAISAPFQLCKNWSSVEASRVETKEFSSSPDTFKHLPSAENASVAELNGLIKDGARPLRASALLKKLTADRTSGIRDDNRFSDLGMEAWEGVRPEFLEDLTFLEVTPVADLVDLHDLQFGQLFASDLFPNLAELHIRLVDEECGISTLDVLFCHLASSTSLRVLGIFDRNRREADLLIYQPCY</sequence>
<protein>
    <submittedName>
        <fullName evidence="1">Uncharacterized protein</fullName>
    </submittedName>
</protein>
<evidence type="ECO:0000313" key="1">
    <source>
        <dbReference type="EMBL" id="KAE8253335.1"/>
    </source>
</evidence>
<evidence type="ECO:0000313" key="2">
    <source>
        <dbReference type="Proteomes" id="UP000077671"/>
    </source>
</evidence>
<dbReference type="AlphaFoldDB" id="A0A177VD37"/>
<dbReference type="Proteomes" id="UP000077671">
    <property type="component" value="Unassembled WGS sequence"/>
</dbReference>
<accession>A0A177VD37</accession>
<reference evidence="1" key="2">
    <citation type="journal article" date="2019" name="IMA Fungus">
        <title>Genome sequencing and comparison of five Tilletia species to identify candidate genes for the detection of regulated species infecting wheat.</title>
        <authorList>
            <person name="Nguyen H.D.T."/>
            <person name="Sultana T."/>
            <person name="Kesanakurti P."/>
            <person name="Hambleton S."/>
        </authorList>
    </citation>
    <scope>NUCLEOTIDE SEQUENCE</scope>
    <source>
        <strain evidence="1">DAOMC 238032</strain>
    </source>
</reference>
<gene>
    <name evidence="1" type="ORF">A4X03_0g5921</name>
</gene>
<organism evidence="1 2">
    <name type="scientific">Tilletia caries</name>
    <name type="common">wheat bunt fungus</name>
    <dbReference type="NCBI Taxonomy" id="13290"/>
    <lineage>
        <taxon>Eukaryota</taxon>
        <taxon>Fungi</taxon>
        <taxon>Dikarya</taxon>
        <taxon>Basidiomycota</taxon>
        <taxon>Ustilaginomycotina</taxon>
        <taxon>Exobasidiomycetes</taxon>
        <taxon>Tilletiales</taxon>
        <taxon>Tilletiaceae</taxon>
        <taxon>Tilletia</taxon>
    </lineage>
</organism>
<reference evidence="1" key="1">
    <citation type="submission" date="2016-04" db="EMBL/GenBank/DDBJ databases">
        <authorList>
            <person name="Nguyen H.D."/>
            <person name="Kesanakurti P."/>
            <person name="Cullis J."/>
            <person name="Levesque C.A."/>
            <person name="Hambleton S."/>
        </authorList>
    </citation>
    <scope>NUCLEOTIDE SEQUENCE</scope>
    <source>
        <strain evidence="1">DAOMC 238032</strain>
    </source>
</reference>
<proteinExistence type="predicted"/>
<dbReference type="Gene3D" id="3.80.10.10">
    <property type="entry name" value="Ribonuclease Inhibitor"/>
    <property type="match status" value="1"/>
</dbReference>